<accession>A0A150JZL0</accession>
<dbReference type="EMBL" id="LQYI01000119">
    <property type="protein sequence ID" value="KYC62740.1"/>
    <property type="molecule type" value="Genomic_DNA"/>
</dbReference>
<proteinExistence type="predicted"/>
<evidence type="ECO:0000313" key="2">
    <source>
        <dbReference type="Proteomes" id="UP000075304"/>
    </source>
</evidence>
<protein>
    <submittedName>
        <fullName evidence="1">Uncharacterized protein</fullName>
    </submittedName>
</protein>
<evidence type="ECO:0000313" key="1">
    <source>
        <dbReference type="EMBL" id="KYC62740.1"/>
    </source>
</evidence>
<dbReference type="Proteomes" id="UP000075304">
    <property type="component" value="Unassembled WGS sequence"/>
</dbReference>
<dbReference type="AlphaFoldDB" id="A0A150JZL0"/>
<gene>
    <name evidence="1" type="ORF">B4099_0159</name>
</gene>
<name>A0A150JZL0_HEYCO</name>
<comment type="caution">
    <text evidence="1">The sequence shown here is derived from an EMBL/GenBank/DDBJ whole genome shotgun (WGS) entry which is preliminary data.</text>
</comment>
<sequence length="41" mass="4338">MPYLSHDIPETAAFLEVLSLNGSVKPVDGMLPAILAARNEG</sequence>
<reference evidence="1 2" key="1">
    <citation type="submission" date="2016-01" db="EMBL/GenBank/DDBJ databases">
        <title>Genome Sequences of Twelve Sporeforming Bacillus Species Isolated from Foods.</title>
        <authorList>
            <person name="Berendsen E.M."/>
            <person name="Wells-Bennik M.H."/>
            <person name="Krawcyk A.O."/>
            <person name="De Jong A."/>
            <person name="Holsappel S."/>
            <person name="Eijlander R.T."/>
            <person name="Kuipers O.P."/>
        </authorList>
    </citation>
    <scope>NUCLEOTIDE SEQUENCE [LARGE SCALE GENOMIC DNA]</scope>
    <source>
        <strain evidence="1 2">B4099</strain>
    </source>
</reference>
<organism evidence="1 2">
    <name type="scientific">Heyndrickxia coagulans</name>
    <name type="common">Weizmannia coagulans</name>
    <dbReference type="NCBI Taxonomy" id="1398"/>
    <lineage>
        <taxon>Bacteria</taxon>
        <taxon>Bacillati</taxon>
        <taxon>Bacillota</taxon>
        <taxon>Bacilli</taxon>
        <taxon>Bacillales</taxon>
        <taxon>Bacillaceae</taxon>
        <taxon>Heyndrickxia</taxon>
    </lineage>
</organism>